<keyword evidence="4" id="KW-1133">Transmembrane helix</keyword>
<accession>A0ABM1T5W5</accession>
<keyword evidence="3 4" id="KW-0472">Membrane</keyword>
<evidence type="ECO:0000256" key="3">
    <source>
        <dbReference type="ARBA" id="ARBA00023136"/>
    </source>
</evidence>
<gene>
    <name evidence="7" type="primary">LOC106467385</name>
</gene>
<dbReference type="PANTHER" id="PTHR44395:SF1">
    <property type="entry name" value="PROTEIN O-MANNOSYL-TRANSFERASE TMTC3"/>
    <property type="match status" value="1"/>
</dbReference>
<feature type="transmembrane region" description="Helical" evidence="4">
    <location>
        <begin position="323"/>
        <end position="340"/>
    </location>
</feature>
<dbReference type="RefSeq" id="XP_022251271.1">
    <property type="nucleotide sequence ID" value="XM_022395563.1"/>
</dbReference>
<proteinExistence type="predicted"/>
<evidence type="ECO:0000256" key="2">
    <source>
        <dbReference type="ARBA" id="ARBA00022803"/>
    </source>
</evidence>
<feature type="domain" description="DUF1736" evidence="5">
    <location>
        <begin position="261"/>
        <end position="332"/>
    </location>
</feature>
<evidence type="ECO:0000256" key="4">
    <source>
        <dbReference type="SAM" id="Phobius"/>
    </source>
</evidence>
<feature type="transmembrane region" description="Helical" evidence="4">
    <location>
        <begin position="12"/>
        <end position="31"/>
    </location>
</feature>
<protein>
    <submittedName>
        <fullName evidence="7">Transmembrane and TPR repeat-containing protein 3-like</fullName>
    </submittedName>
</protein>
<keyword evidence="2" id="KW-0802">TPR repeat</keyword>
<feature type="non-terminal residue" evidence="7">
    <location>
        <position position="352"/>
    </location>
</feature>
<sequence length="352" mass="39822">MYTKVKTEHYILVTLAACICYLNSLQCGFVFDDMSAVRDNRDLRPQTPLSNLFWNDFWGTPIHKEHSHKSYRPLCVLTFRLNYAVHELNPMGFHLVNVALHVVVCILYLRVCHMFLSDLASLVAAMFFAIHPIHTEAVTGVVGRAETLSSVFFLLAFIAYTKCMSGKGRNTEWPLLLECVFLMTVATLCKEQGITVVGLCCAYEVFVAQKLRLPDILRISQNLMTSKSPPPPWLREAVTRMVILVVGALLLLFGRVRVMGAQLPVFTKFDNPAAVADVPARQLTYNYLLPVNAWLMLFPCDLCCDWTMGTIPLVETFTDPRNIFSVVFYLFFGLLMWSGLSSDDDHSEVVIM</sequence>
<evidence type="ECO:0000259" key="5">
    <source>
        <dbReference type="Pfam" id="PF08409"/>
    </source>
</evidence>
<organism evidence="6 7">
    <name type="scientific">Limulus polyphemus</name>
    <name type="common">Atlantic horseshoe crab</name>
    <dbReference type="NCBI Taxonomy" id="6850"/>
    <lineage>
        <taxon>Eukaryota</taxon>
        <taxon>Metazoa</taxon>
        <taxon>Ecdysozoa</taxon>
        <taxon>Arthropoda</taxon>
        <taxon>Chelicerata</taxon>
        <taxon>Merostomata</taxon>
        <taxon>Xiphosura</taxon>
        <taxon>Limulidae</taxon>
        <taxon>Limulus</taxon>
    </lineage>
</organism>
<keyword evidence="6" id="KW-1185">Reference proteome</keyword>
<keyword evidence="1" id="KW-0677">Repeat</keyword>
<evidence type="ECO:0000256" key="1">
    <source>
        <dbReference type="ARBA" id="ARBA00022737"/>
    </source>
</evidence>
<dbReference type="Pfam" id="PF08409">
    <property type="entry name" value="TMTC_DUF1736"/>
    <property type="match status" value="1"/>
</dbReference>
<keyword evidence="4" id="KW-0812">Transmembrane</keyword>
<dbReference type="GeneID" id="106467385"/>
<evidence type="ECO:0000313" key="6">
    <source>
        <dbReference type="Proteomes" id="UP000694941"/>
    </source>
</evidence>
<feature type="transmembrane region" description="Helical" evidence="4">
    <location>
        <begin position="116"/>
        <end position="135"/>
    </location>
</feature>
<reference evidence="7" key="1">
    <citation type="submission" date="2025-08" db="UniProtKB">
        <authorList>
            <consortium name="RefSeq"/>
        </authorList>
    </citation>
    <scope>IDENTIFICATION</scope>
    <source>
        <tissue evidence="7">Muscle</tissue>
    </source>
</reference>
<dbReference type="Proteomes" id="UP000694941">
    <property type="component" value="Unplaced"/>
</dbReference>
<name>A0ABM1T5W5_LIMPO</name>
<feature type="transmembrane region" description="Helical" evidence="4">
    <location>
        <begin position="237"/>
        <end position="256"/>
    </location>
</feature>
<evidence type="ECO:0000313" key="7">
    <source>
        <dbReference type="RefSeq" id="XP_022251271.1"/>
    </source>
</evidence>
<dbReference type="PANTHER" id="PTHR44395">
    <property type="match status" value="1"/>
</dbReference>
<feature type="transmembrane region" description="Helical" evidence="4">
    <location>
        <begin position="91"/>
        <end position="109"/>
    </location>
</feature>
<dbReference type="InterPro" id="IPR013618">
    <property type="entry name" value="TMTC_DUF1736"/>
</dbReference>